<gene>
    <name evidence="2" type="ORF">Xbed_00709</name>
</gene>
<dbReference type="RefSeq" id="WP_086111572.1">
    <property type="nucleotide sequence ID" value="NZ_CAWNHF010000145.1"/>
</dbReference>
<organism evidence="2 3">
    <name type="scientific">Xenorhabdus beddingii</name>
    <dbReference type="NCBI Taxonomy" id="40578"/>
    <lineage>
        <taxon>Bacteria</taxon>
        <taxon>Pseudomonadati</taxon>
        <taxon>Pseudomonadota</taxon>
        <taxon>Gammaproteobacteria</taxon>
        <taxon>Enterobacterales</taxon>
        <taxon>Morganellaceae</taxon>
        <taxon>Xenorhabdus</taxon>
    </lineage>
</organism>
<evidence type="ECO:0000313" key="3">
    <source>
        <dbReference type="Proteomes" id="UP000194204"/>
    </source>
</evidence>
<keyword evidence="1" id="KW-0812">Transmembrane</keyword>
<proteinExistence type="predicted"/>
<sequence length="204" mass="23467">MAAWVIDIPLATQGNGQRNIAFSFRVVLIVQYYSLVIGVGWVYWLMQNYISVGVIIMSRLHRNCYDVLRRENNLISQCIRSNGCISLEICHPRAFVIEKIDTRFPFIRGSAEILLIQLGFKYYNPSACELLPHSFDLDIMSYEQNIITPLSSDNFNGLNFAFLVRNIQNGARPLISQPSHSWNPVFSNEHEQLLQDALDITRNR</sequence>
<keyword evidence="3" id="KW-1185">Reference proteome</keyword>
<dbReference type="AlphaFoldDB" id="A0A1Y2SQI4"/>
<keyword evidence="1" id="KW-0472">Membrane</keyword>
<reference evidence="2 3" key="1">
    <citation type="submission" date="2017-01" db="EMBL/GenBank/DDBJ databases">
        <title>Deconstructing symbiosis and pathogenesis requirements using a combined genomic-metabolomic approach.</title>
        <authorList>
            <person name="Tobias N.J."/>
            <person name="Wolff H."/>
            <person name="Djahanschiri B."/>
            <person name="Ebersberger I."/>
            <person name="Bode H.B."/>
        </authorList>
    </citation>
    <scope>NUCLEOTIDE SEQUENCE [LARGE SCALE GENOMIC DNA]</scope>
    <source>
        <strain evidence="2 3">DSM 4764</strain>
    </source>
</reference>
<protein>
    <submittedName>
        <fullName evidence="2">Uncharacterized protein</fullName>
    </submittedName>
</protein>
<comment type="caution">
    <text evidence="2">The sequence shown here is derived from an EMBL/GenBank/DDBJ whole genome shotgun (WGS) entry which is preliminary data.</text>
</comment>
<accession>A0A1Y2SQI4</accession>
<evidence type="ECO:0000256" key="1">
    <source>
        <dbReference type="SAM" id="Phobius"/>
    </source>
</evidence>
<dbReference type="Proteomes" id="UP000194204">
    <property type="component" value="Unassembled WGS sequence"/>
</dbReference>
<keyword evidence="1" id="KW-1133">Transmembrane helix</keyword>
<evidence type="ECO:0000313" key="2">
    <source>
        <dbReference type="EMBL" id="OTA21063.1"/>
    </source>
</evidence>
<feature type="transmembrane region" description="Helical" evidence="1">
    <location>
        <begin position="26"/>
        <end position="46"/>
    </location>
</feature>
<name>A0A1Y2SQI4_9GAMM</name>
<dbReference type="EMBL" id="MUBK01000004">
    <property type="protein sequence ID" value="OTA21063.1"/>
    <property type="molecule type" value="Genomic_DNA"/>
</dbReference>